<dbReference type="InterPro" id="IPR018289">
    <property type="entry name" value="MULE_transposase_dom"/>
</dbReference>
<evidence type="ECO:0000313" key="2">
    <source>
        <dbReference type="Proteomes" id="UP000095281"/>
    </source>
</evidence>
<protein>
    <submittedName>
        <fullName evidence="3">MULE domain-containing protein</fullName>
    </submittedName>
</protein>
<dbReference type="Proteomes" id="UP000095281">
    <property type="component" value="Unplaced"/>
</dbReference>
<evidence type="ECO:0000259" key="1">
    <source>
        <dbReference type="Pfam" id="PF10551"/>
    </source>
</evidence>
<feature type="domain" description="MULE transposase" evidence="1">
    <location>
        <begin position="135"/>
        <end position="232"/>
    </location>
</feature>
<sequence>MKLSQWGNQHNHGPSPTRIELARIKDRINQAAISSALTPRAIVNSQLAGISDQAKTALPKLRNLEKTVGRKRYADGQQVPVPHLLSEINIPEQLRRTKTDLNEDFIMADTGPEDPNRIIVLASRTDVARLASCDVWLCDGTFKSCPQLYYQLWVIHGRFRQAAVLPFIYALLPSKTRECYRRALDLVLIKIDEVNLGARPNVVVIDFEKAEELALRTALPEATIHGCFFHFKVRSDAISMRILAGENIPLFSRVEYKRANERLLNVLRGGGGLRNPIEFLTACSHYIRF</sequence>
<reference evidence="3" key="1">
    <citation type="submission" date="2016-11" db="UniProtKB">
        <authorList>
            <consortium name="WormBaseParasite"/>
        </authorList>
    </citation>
    <scope>IDENTIFICATION</scope>
</reference>
<name>A0A1I8B859_MELHA</name>
<keyword evidence="2" id="KW-1185">Reference proteome</keyword>
<evidence type="ECO:0000313" key="3">
    <source>
        <dbReference type="WBParaSite" id="MhA1_Contig1639.frz3.gene6"/>
    </source>
</evidence>
<dbReference type="Pfam" id="PF10551">
    <property type="entry name" value="MULE"/>
    <property type="match status" value="1"/>
</dbReference>
<accession>A0A1I8B859</accession>
<organism evidence="2 3">
    <name type="scientific">Meloidogyne hapla</name>
    <name type="common">Root-knot nematode worm</name>
    <dbReference type="NCBI Taxonomy" id="6305"/>
    <lineage>
        <taxon>Eukaryota</taxon>
        <taxon>Metazoa</taxon>
        <taxon>Ecdysozoa</taxon>
        <taxon>Nematoda</taxon>
        <taxon>Chromadorea</taxon>
        <taxon>Rhabditida</taxon>
        <taxon>Tylenchina</taxon>
        <taxon>Tylenchomorpha</taxon>
        <taxon>Tylenchoidea</taxon>
        <taxon>Meloidogynidae</taxon>
        <taxon>Meloidogyninae</taxon>
        <taxon>Meloidogyne</taxon>
    </lineage>
</organism>
<dbReference type="WBParaSite" id="MhA1_Contig1639.frz3.gene6">
    <property type="protein sequence ID" value="MhA1_Contig1639.frz3.gene6"/>
    <property type="gene ID" value="MhA1_Contig1639.frz3.gene6"/>
</dbReference>
<dbReference type="AlphaFoldDB" id="A0A1I8B859"/>
<dbReference type="OMA" id="RQNGPQI"/>
<proteinExistence type="predicted"/>